<dbReference type="EMBL" id="CP106738">
    <property type="protein sequence ID" value="UXX83283.1"/>
    <property type="molecule type" value="Genomic_DNA"/>
</dbReference>
<evidence type="ECO:0000313" key="3">
    <source>
        <dbReference type="Proteomes" id="UP001064087"/>
    </source>
</evidence>
<protein>
    <submittedName>
        <fullName evidence="2">DUF1127 domain-containing protein</fullName>
    </submittedName>
</protein>
<organism evidence="2 3">
    <name type="scientific">Roseovarius pelagicus</name>
    <dbReference type="NCBI Taxonomy" id="2980108"/>
    <lineage>
        <taxon>Bacteria</taxon>
        <taxon>Pseudomonadati</taxon>
        <taxon>Pseudomonadota</taxon>
        <taxon>Alphaproteobacteria</taxon>
        <taxon>Rhodobacterales</taxon>
        <taxon>Roseobacteraceae</taxon>
        <taxon>Roseovarius</taxon>
    </lineage>
</organism>
<accession>A0ABY6DDL4</accession>
<evidence type="ECO:0000259" key="1">
    <source>
        <dbReference type="Pfam" id="PF06568"/>
    </source>
</evidence>
<sequence length="69" mass="7797">MTYVSHSHATCHPARTHGWTFSTLVALYRSRRALAGLSPEALADIGINRDAALREANRPAWDLPRRWAR</sequence>
<name>A0ABY6DDL4_9RHOB</name>
<dbReference type="Pfam" id="PF06568">
    <property type="entry name" value="YjiS-like"/>
    <property type="match status" value="1"/>
</dbReference>
<dbReference type="RefSeq" id="WP_165192655.1">
    <property type="nucleotide sequence ID" value="NZ_CP106738.1"/>
</dbReference>
<reference evidence="2" key="1">
    <citation type="submission" date="2022-10" db="EMBL/GenBank/DDBJ databases">
        <title>Roseovarius pelagicus sp. nov., isolated from Arctic seawater.</title>
        <authorList>
            <person name="Hong Y.W."/>
            <person name="Hwang C.Y."/>
        </authorList>
    </citation>
    <scope>NUCLEOTIDE SEQUENCE</scope>
    <source>
        <strain evidence="2">HL-MP18</strain>
    </source>
</reference>
<gene>
    <name evidence="2" type="ORF">N7U68_19845</name>
</gene>
<keyword evidence="3" id="KW-1185">Reference proteome</keyword>
<feature type="domain" description="YjiS-like" evidence="1">
    <location>
        <begin position="27"/>
        <end position="50"/>
    </location>
</feature>
<evidence type="ECO:0000313" key="2">
    <source>
        <dbReference type="EMBL" id="UXX83283.1"/>
    </source>
</evidence>
<dbReference type="InterPro" id="IPR009506">
    <property type="entry name" value="YjiS-like"/>
</dbReference>
<proteinExistence type="predicted"/>
<dbReference type="Proteomes" id="UP001064087">
    <property type="component" value="Chromosome"/>
</dbReference>